<protein>
    <submittedName>
        <fullName evidence="6">Aspartic proteinase Asp1</fullName>
    </submittedName>
</protein>
<proteinExistence type="inferred from homology"/>
<organism evidence="6 7">
    <name type="scientific">Dichanthelium oligosanthes</name>
    <dbReference type="NCBI Taxonomy" id="888268"/>
    <lineage>
        <taxon>Eukaryota</taxon>
        <taxon>Viridiplantae</taxon>
        <taxon>Streptophyta</taxon>
        <taxon>Embryophyta</taxon>
        <taxon>Tracheophyta</taxon>
        <taxon>Spermatophyta</taxon>
        <taxon>Magnoliopsida</taxon>
        <taxon>Liliopsida</taxon>
        <taxon>Poales</taxon>
        <taxon>Poaceae</taxon>
        <taxon>PACMAD clade</taxon>
        <taxon>Panicoideae</taxon>
        <taxon>Panicodae</taxon>
        <taxon>Paniceae</taxon>
        <taxon>Dichantheliinae</taxon>
        <taxon>Dichanthelium</taxon>
    </lineage>
</organism>
<dbReference type="Pfam" id="PF14543">
    <property type="entry name" value="TAXi_N"/>
    <property type="match status" value="1"/>
</dbReference>
<comment type="caution">
    <text evidence="6">The sequence shown here is derived from an EMBL/GenBank/DDBJ whole genome shotgun (WGS) entry which is preliminary data.</text>
</comment>
<dbReference type="InterPro" id="IPR032861">
    <property type="entry name" value="TAXi_N"/>
</dbReference>
<evidence type="ECO:0000313" key="7">
    <source>
        <dbReference type="Proteomes" id="UP000095767"/>
    </source>
</evidence>
<keyword evidence="3" id="KW-0064">Aspartyl protease</keyword>
<keyword evidence="7" id="KW-1185">Reference proteome</keyword>
<dbReference type="InterPro" id="IPR001461">
    <property type="entry name" value="Aspartic_peptidase_A1"/>
</dbReference>
<name>A0A1E5W6M0_9POAL</name>
<dbReference type="PANTHER" id="PTHR13683:SF820">
    <property type="entry name" value="PEPTIDASE A1 DOMAIN-CONTAINING PROTEIN"/>
    <property type="match status" value="1"/>
</dbReference>
<evidence type="ECO:0000256" key="2">
    <source>
        <dbReference type="PIRSR" id="PIRSR601461-1"/>
    </source>
</evidence>
<evidence type="ECO:0000256" key="3">
    <source>
        <dbReference type="RuleBase" id="RU000454"/>
    </source>
</evidence>
<evidence type="ECO:0000256" key="1">
    <source>
        <dbReference type="ARBA" id="ARBA00007447"/>
    </source>
</evidence>
<dbReference type="InterPro" id="IPR001969">
    <property type="entry name" value="Aspartic_peptidase_AS"/>
</dbReference>
<dbReference type="PRINTS" id="PR00792">
    <property type="entry name" value="PEPSIN"/>
</dbReference>
<feature type="domain" description="Peptidase A1" evidence="5">
    <location>
        <begin position="40"/>
        <end position="350"/>
    </location>
</feature>
<feature type="signal peptide" evidence="4">
    <location>
        <begin position="1"/>
        <end position="23"/>
    </location>
</feature>
<feature type="active site" evidence="2">
    <location>
        <position position="58"/>
    </location>
</feature>
<evidence type="ECO:0000256" key="4">
    <source>
        <dbReference type="SAM" id="SignalP"/>
    </source>
</evidence>
<dbReference type="GO" id="GO:0004190">
    <property type="term" value="F:aspartic-type endopeptidase activity"/>
    <property type="evidence" value="ECO:0007669"/>
    <property type="project" value="UniProtKB-KW"/>
</dbReference>
<dbReference type="AlphaFoldDB" id="A0A1E5W6M0"/>
<dbReference type="GO" id="GO:0006508">
    <property type="term" value="P:proteolysis"/>
    <property type="evidence" value="ECO:0007669"/>
    <property type="project" value="UniProtKB-KW"/>
</dbReference>
<dbReference type="PROSITE" id="PS00141">
    <property type="entry name" value="ASP_PROTEASE"/>
    <property type="match status" value="1"/>
</dbReference>
<accession>A0A1E5W6M0</accession>
<dbReference type="InterPro" id="IPR033121">
    <property type="entry name" value="PEPTIDASE_A1"/>
</dbReference>
<dbReference type="PANTHER" id="PTHR13683">
    <property type="entry name" value="ASPARTYL PROTEASES"/>
    <property type="match status" value="1"/>
</dbReference>
<dbReference type="OrthoDB" id="2747330at2759"/>
<feature type="chain" id="PRO_5009188872" evidence="4">
    <location>
        <begin position="24"/>
        <end position="368"/>
    </location>
</feature>
<dbReference type="Proteomes" id="UP000095767">
    <property type="component" value="Unassembled WGS sequence"/>
</dbReference>
<sequence>MAARMAQAVGLLLLLALLPSTSSSGMVFHLVGDVYPTGHFHVTMHIGDPAKPYFLDIDTASSLTWVECNDVGKPNNCHTKAPQLCIYEIHYLEGSRSLGVLLRDKFTFPTGITHPDIAFGCGYDQGGNHKTVPVDGILGLGRGSVDLVSQLKSHRIITKNVIARCLSSKGGGYLSIGDENVLSLPVNWVPMAPQTHWIHSYYSPGRATLHLDTKSISASMEVVLDSGSTYTILPAHVYQNLVYALKASLRKSLKEVHDPSLPQIPCWKGPGVFKSLDDLKKEFKSVISLKFDHAATMMIPPEKFLIITGLGNACLGVHGMKDNDKYIIGDITMQDQLVIYDNERGRLAWQPSQCDKKPKSKSAIVSRI</sequence>
<dbReference type="InterPro" id="IPR032799">
    <property type="entry name" value="TAXi_C"/>
</dbReference>
<dbReference type="EMBL" id="LWDX02019879">
    <property type="protein sequence ID" value="OEL33089.1"/>
    <property type="molecule type" value="Genomic_DNA"/>
</dbReference>
<keyword evidence="3" id="KW-0378">Hydrolase</keyword>
<evidence type="ECO:0000259" key="5">
    <source>
        <dbReference type="PROSITE" id="PS51767"/>
    </source>
</evidence>
<dbReference type="Gene3D" id="2.40.70.10">
    <property type="entry name" value="Acid Proteases"/>
    <property type="match status" value="2"/>
</dbReference>
<reference evidence="6 7" key="1">
    <citation type="submission" date="2016-09" db="EMBL/GenBank/DDBJ databases">
        <title>The draft genome of Dichanthelium oligosanthes: A C3 panicoid grass species.</title>
        <authorList>
            <person name="Studer A.J."/>
            <person name="Schnable J.C."/>
            <person name="Brutnell T.P."/>
        </authorList>
    </citation>
    <scope>NUCLEOTIDE SEQUENCE [LARGE SCALE GENOMIC DNA]</scope>
    <source>
        <strain evidence="7">cv. Kellogg 1175</strain>
        <tissue evidence="6">Leaf</tissue>
    </source>
</reference>
<keyword evidence="4" id="KW-0732">Signal</keyword>
<feature type="active site" evidence="2">
    <location>
        <position position="225"/>
    </location>
</feature>
<evidence type="ECO:0000313" key="6">
    <source>
        <dbReference type="EMBL" id="OEL33089.1"/>
    </source>
</evidence>
<keyword evidence="3" id="KW-0645">Protease</keyword>
<dbReference type="PROSITE" id="PS51767">
    <property type="entry name" value="PEPTIDASE_A1"/>
    <property type="match status" value="1"/>
</dbReference>
<dbReference type="STRING" id="888268.A0A1E5W6M0"/>
<gene>
    <name evidence="6" type="ORF">BAE44_0005891</name>
</gene>
<comment type="similarity">
    <text evidence="1 3">Belongs to the peptidase A1 family.</text>
</comment>
<dbReference type="SUPFAM" id="SSF50630">
    <property type="entry name" value="Acid proteases"/>
    <property type="match status" value="1"/>
</dbReference>
<dbReference type="InterPro" id="IPR021109">
    <property type="entry name" value="Peptidase_aspartic_dom_sf"/>
</dbReference>
<dbReference type="Pfam" id="PF14541">
    <property type="entry name" value="TAXi_C"/>
    <property type="match status" value="1"/>
</dbReference>